<dbReference type="SUPFAM" id="SSF56784">
    <property type="entry name" value="HAD-like"/>
    <property type="match status" value="1"/>
</dbReference>
<dbReference type="RefSeq" id="WP_199468216.1">
    <property type="nucleotide sequence ID" value="NZ_JAEMNX010000009.1"/>
</dbReference>
<dbReference type="InterPro" id="IPR006439">
    <property type="entry name" value="HAD-SF_hydro_IA"/>
</dbReference>
<dbReference type="InterPro" id="IPR023198">
    <property type="entry name" value="PGP-like_dom2"/>
</dbReference>
<dbReference type="SFLD" id="SFLDG01135">
    <property type="entry name" value="C1.5.6:_HAD__Beta-PGM__Phospha"/>
    <property type="match status" value="1"/>
</dbReference>
<comment type="caution">
    <text evidence="1">The sequence shown here is derived from an EMBL/GenBank/DDBJ whole genome shotgun (WGS) entry which is preliminary data.</text>
</comment>
<keyword evidence="2" id="KW-1185">Reference proteome</keyword>
<dbReference type="NCBIfam" id="NF008087">
    <property type="entry name" value="PRK10826.1"/>
    <property type="match status" value="1"/>
</dbReference>
<dbReference type="PANTHER" id="PTHR18901">
    <property type="entry name" value="2-DEOXYGLUCOSE-6-PHOSPHATE PHOSPHATASE 2"/>
    <property type="match status" value="1"/>
</dbReference>
<dbReference type="PANTHER" id="PTHR18901:SF38">
    <property type="entry name" value="PSEUDOURIDINE-5'-PHOSPHATASE"/>
    <property type="match status" value="1"/>
</dbReference>
<dbReference type="Proteomes" id="UP000628710">
    <property type="component" value="Unassembled WGS sequence"/>
</dbReference>
<proteinExistence type="predicted"/>
<protein>
    <submittedName>
        <fullName evidence="1">Hexitol phosphatase HxpB</fullName>
    </submittedName>
</protein>
<sequence>MQAVIFDMDGLLIDSEPFWKQAERQVFSSLGVKVTPALAELTAAMTTRQVTEFWYEQQPWQNTSLADVEQQVIEQVKYLVETQGDAMAGVHDLLAHLQQSGIKIGLATNSPKTIIPSVFKRLEIGHYFQAYTSADEVAQGKPAPDVYKLTLEKLNANAQQCIAFEDSIGGIKAALAAGMQVIAVPHPDEFDHTKFDLASHKLKSLADFDRI</sequence>
<dbReference type="SFLD" id="SFLDS00003">
    <property type="entry name" value="Haloacid_Dehalogenase"/>
    <property type="match status" value="1"/>
</dbReference>
<dbReference type="InterPro" id="IPR041492">
    <property type="entry name" value="HAD_2"/>
</dbReference>
<organism evidence="1 2">
    <name type="scientific">Marinomonas transparens</name>
    <dbReference type="NCBI Taxonomy" id="2795388"/>
    <lineage>
        <taxon>Bacteria</taxon>
        <taxon>Pseudomonadati</taxon>
        <taxon>Pseudomonadota</taxon>
        <taxon>Gammaproteobacteria</taxon>
        <taxon>Oceanospirillales</taxon>
        <taxon>Oceanospirillaceae</taxon>
        <taxon>Marinomonas</taxon>
    </lineage>
</organism>
<name>A0A934JTA1_9GAMM</name>
<accession>A0A934JTA1</accession>
<gene>
    <name evidence="1" type="primary">hxpB</name>
    <name evidence="1" type="ORF">I8J31_09580</name>
</gene>
<dbReference type="Gene3D" id="1.10.150.240">
    <property type="entry name" value="Putative phosphatase, domain 2"/>
    <property type="match status" value="1"/>
</dbReference>
<reference evidence="1" key="1">
    <citation type="submission" date="2020-12" db="EMBL/GenBank/DDBJ databases">
        <title>Marinomonas arctica sp. nov., a psychrotolerant bacterium isolated from the Arctic.</title>
        <authorList>
            <person name="Zhang Y."/>
        </authorList>
    </citation>
    <scope>NUCLEOTIDE SEQUENCE</scope>
    <source>
        <strain evidence="1">C1424</strain>
    </source>
</reference>
<evidence type="ECO:0000313" key="1">
    <source>
        <dbReference type="EMBL" id="MBJ7537921.1"/>
    </source>
</evidence>
<dbReference type="Pfam" id="PF13419">
    <property type="entry name" value="HAD_2"/>
    <property type="match status" value="1"/>
</dbReference>
<dbReference type="AlphaFoldDB" id="A0A934JTA1"/>
<dbReference type="NCBIfam" id="TIGR01509">
    <property type="entry name" value="HAD-SF-IA-v3"/>
    <property type="match status" value="1"/>
</dbReference>
<dbReference type="PRINTS" id="PR00413">
    <property type="entry name" value="HADHALOGNASE"/>
</dbReference>
<dbReference type="EMBL" id="JAEMNX010000009">
    <property type="protein sequence ID" value="MBJ7537921.1"/>
    <property type="molecule type" value="Genomic_DNA"/>
</dbReference>
<dbReference type="SFLD" id="SFLDG01129">
    <property type="entry name" value="C1.5:_HAD__Beta-PGM__Phosphata"/>
    <property type="match status" value="1"/>
</dbReference>
<dbReference type="InterPro" id="IPR023214">
    <property type="entry name" value="HAD_sf"/>
</dbReference>
<evidence type="ECO:0000313" key="2">
    <source>
        <dbReference type="Proteomes" id="UP000628710"/>
    </source>
</evidence>
<dbReference type="Gene3D" id="3.40.50.1000">
    <property type="entry name" value="HAD superfamily/HAD-like"/>
    <property type="match status" value="1"/>
</dbReference>
<dbReference type="InterPro" id="IPR036412">
    <property type="entry name" value="HAD-like_sf"/>
</dbReference>